<dbReference type="KEGG" id="sua:Saut_2153"/>
<dbReference type="HOGENOM" id="CLU_3398873_0_0_7"/>
<feature type="transmembrane region" description="Helical" evidence="1">
    <location>
        <begin position="6"/>
        <end position="27"/>
    </location>
</feature>
<organism evidence="2 3">
    <name type="scientific">Sulfurimonas autotrophica (strain ATCC BAA-671 / DSM 16294 / JCM 11897 / OK10)</name>
    <dbReference type="NCBI Taxonomy" id="563040"/>
    <lineage>
        <taxon>Bacteria</taxon>
        <taxon>Pseudomonadati</taxon>
        <taxon>Campylobacterota</taxon>
        <taxon>Epsilonproteobacteria</taxon>
        <taxon>Campylobacterales</taxon>
        <taxon>Sulfurimonadaceae</taxon>
        <taxon>Sulfurimonas</taxon>
    </lineage>
</organism>
<evidence type="ECO:0000313" key="3">
    <source>
        <dbReference type="Proteomes" id="UP000007803"/>
    </source>
</evidence>
<protein>
    <submittedName>
        <fullName evidence="2">Uncharacterized protein</fullName>
    </submittedName>
</protein>
<sequence length="31" mass="3311">MSDVDISEVVLLVIVFTVGVGGFIWAATKED</sequence>
<keyword evidence="3" id="KW-1185">Reference proteome</keyword>
<evidence type="ECO:0000313" key="2">
    <source>
        <dbReference type="EMBL" id="ADN10195.1"/>
    </source>
</evidence>
<reference evidence="3" key="1">
    <citation type="journal article" date="2010" name="Stand. Genomic Sci.">
        <title>Complete genome sequence of Sulfurimonas autotrophica type strain (OK10).</title>
        <authorList>
            <person name="Sikorski J."/>
            <person name="Munk C."/>
            <person name="Lapidus A."/>
            <person name="Djao O."/>
            <person name="Lucas S."/>
            <person name="Glavina Del Rio T."/>
            <person name="Nolan M."/>
            <person name="Tice H."/>
            <person name="Han C."/>
            <person name="Cheng J."/>
            <person name="Tapia R."/>
            <person name="Goodwin L."/>
            <person name="Pitluck S."/>
            <person name="Liolios K."/>
            <person name="Ivanova N."/>
            <person name="Mavromatis K."/>
            <person name="Mikhailova N."/>
            <person name="Pati A."/>
            <person name="Sims D."/>
            <person name="Meincke L."/>
            <person name="Brettin T."/>
            <person name="Detter J."/>
            <person name="Chen A."/>
            <person name="Palaniappan K."/>
            <person name="Land M."/>
            <person name="Hauser L."/>
            <person name="Chang Y."/>
            <person name="Jeffries C."/>
            <person name="Rohde M."/>
            <person name="Lang E."/>
            <person name="Spring S."/>
            <person name="Goker M."/>
            <person name="Woyke T."/>
            <person name="Bristow J."/>
            <person name="Eisen J."/>
            <person name="Markowitz V."/>
            <person name="Hugenholtz P."/>
            <person name="Kyrpides N."/>
            <person name="Klenk H."/>
        </authorList>
    </citation>
    <scope>NUCLEOTIDE SEQUENCE [LARGE SCALE GENOMIC DNA]</scope>
    <source>
        <strain evidence="3">ATCC BAA-671 / DSM 16294 / JCM 11897 / OK10</strain>
    </source>
</reference>
<keyword evidence="1" id="KW-0812">Transmembrane</keyword>
<keyword evidence="1" id="KW-1133">Transmembrane helix</keyword>
<dbReference type="EMBL" id="CP002205">
    <property type="protein sequence ID" value="ADN10195.1"/>
    <property type="molecule type" value="Genomic_DNA"/>
</dbReference>
<dbReference type="STRING" id="563040.Saut_2153"/>
<proteinExistence type="predicted"/>
<dbReference type="AlphaFoldDB" id="E0USA2"/>
<evidence type="ECO:0000256" key="1">
    <source>
        <dbReference type="SAM" id="Phobius"/>
    </source>
</evidence>
<keyword evidence="1" id="KW-0472">Membrane</keyword>
<gene>
    <name evidence="2" type="ordered locus">Saut_2153</name>
</gene>
<dbReference type="Proteomes" id="UP000007803">
    <property type="component" value="Chromosome"/>
</dbReference>
<name>E0USA2_SULAO</name>
<accession>E0USA2</accession>